<feature type="domain" description="HAT C-terminal dimerisation" evidence="7">
    <location>
        <begin position="672"/>
        <end position="747"/>
    </location>
</feature>
<dbReference type="SUPFAM" id="SSF140996">
    <property type="entry name" value="Hermes dimerisation domain"/>
    <property type="match status" value="1"/>
</dbReference>
<dbReference type="PANTHER" id="PTHR46481:SF10">
    <property type="entry name" value="ZINC FINGER BED DOMAIN-CONTAINING PROTEIN 39"/>
    <property type="match status" value="1"/>
</dbReference>
<dbReference type="Proteomes" id="UP000001056">
    <property type="component" value="Unassembled WGS sequence"/>
</dbReference>
<feature type="region of interest" description="Disordered" evidence="6">
    <location>
        <begin position="123"/>
        <end position="149"/>
    </location>
</feature>
<keyword evidence="5" id="KW-0539">Nucleus</keyword>
<keyword evidence="2" id="KW-0479">Metal-binding</keyword>
<dbReference type="VEuPathDB" id="FungiDB:CHGG_10668"/>
<dbReference type="InterPro" id="IPR052035">
    <property type="entry name" value="ZnF_BED_domain_contain"/>
</dbReference>
<dbReference type="AlphaFoldDB" id="Q2GMY6"/>
<dbReference type="Pfam" id="PF05699">
    <property type="entry name" value="Dimer_Tnp_hAT"/>
    <property type="match status" value="1"/>
</dbReference>
<dbReference type="HOGENOM" id="CLU_009123_10_0_1"/>
<evidence type="ECO:0000256" key="5">
    <source>
        <dbReference type="ARBA" id="ARBA00023242"/>
    </source>
</evidence>
<evidence type="ECO:0000256" key="1">
    <source>
        <dbReference type="ARBA" id="ARBA00004123"/>
    </source>
</evidence>
<evidence type="ECO:0000256" key="3">
    <source>
        <dbReference type="ARBA" id="ARBA00022771"/>
    </source>
</evidence>
<evidence type="ECO:0000259" key="7">
    <source>
        <dbReference type="Pfam" id="PF05699"/>
    </source>
</evidence>
<evidence type="ECO:0000256" key="2">
    <source>
        <dbReference type="ARBA" id="ARBA00022723"/>
    </source>
</evidence>
<feature type="region of interest" description="Disordered" evidence="6">
    <location>
        <begin position="1"/>
        <end position="20"/>
    </location>
</feature>
<dbReference type="GO" id="GO:0005634">
    <property type="term" value="C:nucleus"/>
    <property type="evidence" value="ECO:0007669"/>
    <property type="project" value="UniProtKB-SubCell"/>
</dbReference>
<dbReference type="InterPro" id="IPR008906">
    <property type="entry name" value="HATC_C_dom"/>
</dbReference>
<sequence>MALAVTNSATRATPNSDISITPNMTLRSLTKKSLKEQIRDAKAIIDLPLDPKQYPKIQGPEKRFYHLRAHFKQKDGPSWVNAHGTLLLRLTESDSSSTDGKFWVCHKCYNIFDAEATTSPAKHLRQKHGITKDGELQRASTAGKRPPPAIDELFQARANKKTKLPPPRKIQDRFQELLVKWVSDSDIPFSVVENKHFRDLFSLVNPTQTDDLLPRSHATTRNWLKTQYNLYFDALKAEITATPNPIHISFDGWSSPGTAAFFAVVVHYFNAAGEFNTRLLALPRIKGTHNGENLANGVVEVVERFGFRAKLGVFQADNAENNDTCVTELLRYFNPHLSTSQLDLIRSLKRVRCVGHILNLVARAFLDGENKEVIRKLAEGSDERLSAEQERELLNAWRETGPVGKLSARYNRLGDLNDEAVLSSEDWAVLTEIKALLAPFKFITKKLEGRKPNLCDVVSHIFSLHRDLKHLHQAYRVEFERSGGFDSSIFPPNDERPAGQLPGFLFPEPSVTQQRPRRIRRVPARFTDYEVDLPGIGLRSPVTEPRQQDPCIELGNPLHDDLEVPSFSSLQSSLQYAIDKLEKYLEILDGTPVYWAALILHPGRRMKWVRLFYEGNDKRILEIQRRFMAYFDTHYPAVEPATRPCTPEQVPGFGDSFYDAPVAGGIVDEVGEYLRGPVHPVVDPIQWWLARKDEYPRLTRMALEILSIPPCATECERTFSLAKLTIGSQRYSLGDSTLIELQCVRNWARGNLLGKVVAS</sequence>
<evidence type="ECO:0000256" key="6">
    <source>
        <dbReference type="SAM" id="MobiDB-lite"/>
    </source>
</evidence>
<keyword evidence="3" id="KW-0863">Zinc-finger</keyword>
<evidence type="ECO:0000256" key="4">
    <source>
        <dbReference type="ARBA" id="ARBA00022833"/>
    </source>
</evidence>
<dbReference type="GeneID" id="4396739"/>
<reference evidence="9" key="1">
    <citation type="journal article" date="2015" name="Genome Announc.">
        <title>Draft genome sequence of the cellulolytic fungus Chaetomium globosum.</title>
        <authorList>
            <person name="Cuomo C.A."/>
            <person name="Untereiner W.A."/>
            <person name="Ma L.-J."/>
            <person name="Grabherr M."/>
            <person name="Birren B.W."/>
        </authorList>
    </citation>
    <scope>NUCLEOTIDE SEQUENCE [LARGE SCALE GENOMIC DNA]</scope>
    <source>
        <strain evidence="9">ATCC 6205 / CBS 148.51 / DSM 1962 / NBRC 6347 / NRRL 1970</strain>
    </source>
</reference>
<keyword evidence="9" id="KW-1185">Reference proteome</keyword>
<comment type="subcellular location">
    <subcellularLocation>
        <location evidence="1">Nucleus</location>
    </subcellularLocation>
</comment>
<dbReference type="RefSeq" id="XP_001228595.1">
    <property type="nucleotide sequence ID" value="XM_001228594.1"/>
</dbReference>
<dbReference type="GO" id="GO:0046983">
    <property type="term" value="F:protein dimerization activity"/>
    <property type="evidence" value="ECO:0007669"/>
    <property type="project" value="InterPro"/>
</dbReference>
<dbReference type="eggNOG" id="KOG1121">
    <property type="taxonomic scope" value="Eukaryota"/>
</dbReference>
<dbReference type="EMBL" id="CH408035">
    <property type="protein sequence ID" value="EAQ84264.1"/>
    <property type="molecule type" value="Genomic_DNA"/>
</dbReference>
<protein>
    <recommendedName>
        <fullName evidence="7">HAT C-terminal dimerisation domain-containing protein</fullName>
    </recommendedName>
</protein>
<dbReference type="InParanoid" id="Q2GMY6"/>
<dbReference type="InterPro" id="IPR012337">
    <property type="entry name" value="RNaseH-like_sf"/>
</dbReference>
<evidence type="ECO:0000313" key="8">
    <source>
        <dbReference type="EMBL" id="EAQ84264.1"/>
    </source>
</evidence>
<dbReference type="OrthoDB" id="4837779at2759"/>
<gene>
    <name evidence="8" type="ORF">CHGG_10668</name>
</gene>
<keyword evidence="4" id="KW-0862">Zinc</keyword>
<evidence type="ECO:0000313" key="9">
    <source>
        <dbReference type="Proteomes" id="UP000001056"/>
    </source>
</evidence>
<name>Q2GMY6_CHAGB</name>
<accession>Q2GMY6</accession>
<organism evidence="8 9">
    <name type="scientific">Chaetomium globosum (strain ATCC 6205 / CBS 148.51 / DSM 1962 / NBRC 6347 / NRRL 1970)</name>
    <name type="common">Soil fungus</name>
    <dbReference type="NCBI Taxonomy" id="306901"/>
    <lineage>
        <taxon>Eukaryota</taxon>
        <taxon>Fungi</taxon>
        <taxon>Dikarya</taxon>
        <taxon>Ascomycota</taxon>
        <taxon>Pezizomycotina</taxon>
        <taxon>Sordariomycetes</taxon>
        <taxon>Sordariomycetidae</taxon>
        <taxon>Sordariales</taxon>
        <taxon>Chaetomiaceae</taxon>
        <taxon>Chaetomium</taxon>
    </lineage>
</organism>
<dbReference type="SUPFAM" id="SSF53098">
    <property type="entry name" value="Ribonuclease H-like"/>
    <property type="match status" value="1"/>
</dbReference>
<dbReference type="PANTHER" id="PTHR46481">
    <property type="entry name" value="ZINC FINGER BED DOMAIN-CONTAINING PROTEIN 4"/>
    <property type="match status" value="1"/>
</dbReference>
<dbReference type="GO" id="GO:0008270">
    <property type="term" value="F:zinc ion binding"/>
    <property type="evidence" value="ECO:0007669"/>
    <property type="project" value="UniProtKB-KW"/>
</dbReference>
<proteinExistence type="predicted"/>